<sequence length="153" mass="16949">MSTEQTFIAIKPDGVQRGLIGPIISRFENRGFKLAAIKLVTPSKEHLEKHYEDLSDKPFFPGLIAYMGSGPVAAMIWEGRDAVKTGRVILGATNPLASSPGTIRGDYAIDVGRNVCHGSDSVENAKKEIALWFKPEEIQSWKSAQFDWIYEKP</sequence>
<dbReference type="GO" id="GO:0004550">
    <property type="term" value="F:nucleoside diphosphate kinase activity"/>
    <property type="evidence" value="ECO:0007669"/>
    <property type="project" value="UniProtKB-EC"/>
</dbReference>
<dbReference type="PROSITE" id="PS51374">
    <property type="entry name" value="NDPK_LIKE"/>
    <property type="match status" value="1"/>
</dbReference>
<name>A0A9P9IVG1_9PLEO</name>
<evidence type="ECO:0000256" key="9">
    <source>
        <dbReference type="PROSITE-ProRule" id="PRU00706"/>
    </source>
</evidence>
<dbReference type="FunFam" id="3.30.70.141:FF:000002">
    <property type="entry name" value="Nucleoside diphosphate kinase"/>
    <property type="match status" value="1"/>
</dbReference>
<evidence type="ECO:0000256" key="1">
    <source>
        <dbReference type="ARBA" id="ARBA00001946"/>
    </source>
</evidence>
<evidence type="ECO:0000256" key="3">
    <source>
        <dbReference type="ARBA" id="ARBA00012966"/>
    </source>
</evidence>
<evidence type="ECO:0000256" key="7">
    <source>
        <dbReference type="ARBA" id="ARBA00022777"/>
    </source>
</evidence>
<dbReference type="GO" id="GO:0006241">
    <property type="term" value="P:CTP biosynthetic process"/>
    <property type="evidence" value="ECO:0007669"/>
    <property type="project" value="InterPro"/>
</dbReference>
<dbReference type="InterPro" id="IPR036850">
    <property type="entry name" value="NDK-like_dom_sf"/>
</dbReference>
<dbReference type="EC" id="2.7.4.6" evidence="3 11"/>
<dbReference type="AlphaFoldDB" id="A0A9P9IVG1"/>
<dbReference type="PANTHER" id="PTHR11349">
    <property type="entry name" value="NUCLEOSIDE DIPHOSPHATE KINASE"/>
    <property type="match status" value="1"/>
</dbReference>
<feature type="binding site" evidence="9">
    <location>
        <position position="104"/>
    </location>
    <ligand>
        <name>ATP</name>
        <dbReference type="ChEBI" id="CHEBI:30616"/>
    </ligand>
</feature>
<dbReference type="InterPro" id="IPR001564">
    <property type="entry name" value="Nucleoside_diP_kinase"/>
</dbReference>
<evidence type="ECO:0000256" key="6">
    <source>
        <dbReference type="ARBA" id="ARBA00022741"/>
    </source>
</evidence>
<dbReference type="HAMAP" id="MF_00451">
    <property type="entry name" value="NDP_kinase"/>
    <property type="match status" value="1"/>
</dbReference>
<comment type="caution">
    <text evidence="13">The sequence shown here is derived from an EMBL/GenBank/DDBJ whole genome shotgun (WGS) entry which is preliminary data.</text>
</comment>
<dbReference type="NCBIfam" id="NF001908">
    <property type="entry name" value="PRK00668.1"/>
    <property type="match status" value="1"/>
</dbReference>
<keyword evidence="7 11" id="KW-0418">Kinase</keyword>
<feature type="binding site" evidence="9">
    <location>
        <position position="114"/>
    </location>
    <ligand>
        <name>ATP</name>
        <dbReference type="ChEBI" id="CHEBI:30616"/>
    </ligand>
</feature>
<gene>
    <name evidence="13" type="ORF">B0J11DRAFT_547067</name>
</gene>
<feature type="domain" description="Nucleoside diphosphate kinase-like" evidence="12">
    <location>
        <begin position="3"/>
        <end position="140"/>
    </location>
</feature>
<dbReference type="SMART" id="SM00562">
    <property type="entry name" value="NDK"/>
    <property type="match status" value="1"/>
</dbReference>
<evidence type="ECO:0000259" key="12">
    <source>
        <dbReference type="SMART" id="SM00562"/>
    </source>
</evidence>
<feature type="binding site" evidence="9">
    <location>
        <position position="87"/>
    </location>
    <ligand>
        <name>ATP</name>
        <dbReference type="ChEBI" id="CHEBI:30616"/>
    </ligand>
</feature>
<organism evidence="13 14">
    <name type="scientific">Dendryphion nanum</name>
    <dbReference type="NCBI Taxonomy" id="256645"/>
    <lineage>
        <taxon>Eukaryota</taxon>
        <taxon>Fungi</taxon>
        <taxon>Dikarya</taxon>
        <taxon>Ascomycota</taxon>
        <taxon>Pezizomycotina</taxon>
        <taxon>Dothideomycetes</taxon>
        <taxon>Pleosporomycetidae</taxon>
        <taxon>Pleosporales</taxon>
        <taxon>Torulaceae</taxon>
        <taxon>Dendryphion</taxon>
    </lineage>
</organism>
<keyword evidence="6 11" id="KW-0547">Nucleotide-binding</keyword>
<reference evidence="13" key="1">
    <citation type="journal article" date="2021" name="Nat. Commun.">
        <title>Genetic determinants of endophytism in the Arabidopsis root mycobiome.</title>
        <authorList>
            <person name="Mesny F."/>
            <person name="Miyauchi S."/>
            <person name="Thiergart T."/>
            <person name="Pickel B."/>
            <person name="Atanasova L."/>
            <person name="Karlsson M."/>
            <person name="Huettel B."/>
            <person name="Barry K.W."/>
            <person name="Haridas S."/>
            <person name="Chen C."/>
            <person name="Bauer D."/>
            <person name="Andreopoulos W."/>
            <person name="Pangilinan J."/>
            <person name="LaButti K."/>
            <person name="Riley R."/>
            <person name="Lipzen A."/>
            <person name="Clum A."/>
            <person name="Drula E."/>
            <person name="Henrissat B."/>
            <person name="Kohler A."/>
            <person name="Grigoriev I.V."/>
            <person name="Martin F.M."/>
            <person name="Hacquard S."/>
        </authorList>
    </citation>
    <scope>NUCLEOTIDE SEQUENCE</scope>
    <source>
        <strain evidence="13">MPI-CAGE-CH-0243</strain>
    </source>
</reference>
<dbReference type="EMBL" id="JAGMWT010000002">
    <property type="protein sequence ID" value="KAH7135002.1"/>
    <property type="molecule type" value="Genomic_DNA"/>
</dbReference>
<evidence type="ECO:0000256" key="2">
    <source>
        <dbReference type="ARBA" id="ARBA00008142"/>
    </source>
</evidence>
<dbReference type="InterPro" id="IPR034907">
    <property type="entry name" value="NDK-like_dom"/>
</dbReference>
<keyword evidence="5 11" id="KW-0808">Transferase</keyword>
<dbReference type="PRINTS" id="PR01243">
    <property type="entry name" value="NUCDPKINASE"/>
</dbReference>
<feature type="active site" description="Pros-phosphohistidine intermediate" evidence="9">
    <location>
        <position position="117"/>
    </location>
</feature>
<accession>A0A9P9IVG1</accession>
<dbReference type="GO" id="GO:0006228">
    <property type="term" value="P:UTP biosynthetic process"/>
    <property type="evidence" value="ECO:0007669"/>
    <property type="project" value="InterPro"/>
</dbReference>
<feature type="binding site" evidence="9">
    <location>
        <position position="93"/>
    </location>
    <ligand>
        <name>ATP</name>
        <dbReference type="ChEBI" id="CHEBI:30616"/>
    </ligand>
</feature>
<evidence type="ECO:0000256" key="10">
    <source>
        <dbReference type="RuleBase" id="RU004011"/>
    </source>
</evidence>
<dbReference type="GO" id="GO:0006183">
    <property type="term" value="P:GTP biosynthetic process"/>
    <property type="evidence" value="ECO:0007669"/>
    <property type="project" value="InterPro"/>
</dbReference>
<evidence type="ECO:0000256" key="5">
    <source>
        <dbReference type="ARBA" id="ARBA00022679"/>
    </source>
</evidence>
<feature type="binding site" evidence="9">
    <location>
        <position position="59"/>
    </location>
    <ligand>
        <name>ATP</name>
        <dbReference type="ChEBI" id="CHEBI:30616"/>
    </ligand>
</feature>
<proteinExistence type="inferred from homology"/>
<dbReference type="Gene3D" id="3.30.70.141">
    <property type="entry name" value="Nucleoside diphosphate kinase-like domain"/>
    <property type="match status" value="1"/>
</dbReference>
<keyword evidence="8 11" id="KW-0067">ATP-binding</keyword>
<evidence type="ECO:0000313" key="14">
    <source>
        <dbReference type="Proteomes" id="UP000700596"/>
    </source>
</evidence>
<evidence type="ECO:0000256" key="8">
    <source>
        <dbReference type="ARBA" id="ARBA00022840"/>
    </source>
</evidence>
<dbReference type="InterPro" id="IPR023005">
    <property type="entry name" value="Nucleoside_diP_kinase_AS"/>
</dbReference>
<dbReference type="Proteomes" id="UP000700596">
    <property type="component" value="Unassembled WGS sequence"/>
</dbReference>
<dbReference type="PROSITE" id="PS00469">
    <property type="entry name" value="NDPK"/>
    <property type="match status" value="1"/>
</dbReference>
<dbReference type="SUPFAM" id="SSF54919">
    <property type="entry name" value="Nucleoside diphosphate kinase, NDK"/>
    <property type="match status" value="1"/>
</dbReference>
<dbReference type="CDD" id="cd04413">
    <property type="entry name" value="NDPk_I"/>
    <property type="match status" value="1"/>
</dbReference>
<dbReference type="Pfam" id="PF00334">
    <property type="entry name" value="NDK"/>
    <property type="match status" value="1"/>
</dbReference>
<evidence type="ECO:0000256" key="4">
    <source>
        <dbReference type="ARBA" id="ARBA00017632"/>
    </source>
</evidence>
<comment type="cofactor">
    <cofactor evidence="1">
        <name>Mg(2+)</name>
        <dbReference type="ChEBI" id="CHEBI:18420"/>
    </cofactor>
</comment>
<keyword evidence="14" id="KW-1185">Reference proteome</keyword>
<comment type="similarity">
    <text evidence="2 9 10">Belongs to the NDK family.</text>
</comment>
<comment type="catalytic activity">
    <reaction evidence="11">
        <text>a 2'-deoxyribonucleoside 5'-diphosphate + ATP = a 2'-deoxyribonucleoside 5'-triphosphate + ADP</text>
        <dbReference type="Rhea" id="RHEA:44640"/>
        <dbReference type="ChEBI" id="CHEBI:30616"/>
        <dbReference type="ChEBI" id="CHEBI:61560"/>
        <dbReference type="ChEBI" id="CHEBI:73316"/>
        <dbReference type="ChEBI" id="CHEBI:456216"/>
        <dbReference type="EC" id="2.7.4.6"/>
    </reaction>
</comment>
<evidence type="ECO:0000313" key="13">
    <source>
        <dbReference type="EMBL" id="KAH7135002.1"/>
    </source>
</evidence>
<dbReference type="GO" id="GO:0005524">
    <property type="term" value="F:ATP binding"/>
    <property type="evidence" value="ECO:0007669"/>
    <property type="project" value="UniProtKB-KW"/>
</dbReference>
<feature type="binding site" evidence="9">
    <location>
        <position position="11"/>
    </location>
    <ligand>
        <name>ATP</name>
        <dbReference type="ChEBI" id="CHEBI:30616"/>
    </ligand>
</feature>
<evidence type="ECO:0000256" key="11">
    <source>
        <dbReference type="RuleBase" id="RU004013"/>
    </source>
</evidence>
<protein>
    <recommendedName>
        <fullName evidence="4 11">Nucleoside diphosphate kinase</fullName>
        <ecNumber evidence="3 11">2.7.4.6</ecNumber>
    </recommendedName>
</protein>
<dbReference type="OrthoDB" id="2162449at2759"/>